<accession>A0ABW0ZQW1</accession>
<reference evidence="3" key="1">
    <citation type="journal article" date="2019" name="Int. J. Syst. Evol. Microbiol.">
        <title>The Global Catalogue of Microorganisms (GCM) 10K type strain sequencing project: providing services to taxonomists for standard genome sequencing and annotation.</title>
        <authorList>
            <consortium name="The Broad Institute Genomics Platform"/>
            <consortium name="The Broad Institute Genome Sequencing Center for Infectious Disease"/>
            <person name="Wu L."/>
            <person name="Ma J."/>
        </authorList>
    </citation>
    <scope>NUCLEOTIDE SEQUENCE [LARGE SCALE GENOMIC DNA]</scope>
    <source>
        <strain evidence="3">KCTC 42087</strain>
    </source>
</reference>
<dbReference type="InterPro" id="IPR031571">
    <property type="entry name" value="RcpC_dom"/>
</dbReference>
<gene>
    <name evidence="2" type="primary">cpaB</name>
    <name evidence="2" type="ORF">ACFPZN_08480</name>
</gene>
<dbReference type="SMART" id="SM00858">
    <property type="entry name" value="SAF"/>
    <property type="match status" value="1"/>
</dbReference>
<organism evidence="2 3">
    <name type="scientific">Actinomadura rugatobispora</name>
    <dbReference type="NCBI Taxonomy" id="1994"/>
    <lineage>
        <taxon>Bacteria</taxon>
        <taxon>Bacillati</taxon>
        <taxon>Actinomycetota</taxon>
        <taxon>Actinomycetes</taxon>
        <taxon>Streptosporangiales</taxon>
        <taxon>Thermomonosporaceae</taxon>
        <taxon>Actinomadura</taxon>
    </lineage>
</organism>
<dbReference type="InterPro" id="IPR017592">
    <property type="entry name" value="Pilus_assmbl_Flp-typ_CpaB"/>
</dbReference>
<name>A0ABW0ZQW1_9ACTN</name>
<keyword evidence="3" id="KW-1185">Reference proteome</keyword>
<dbReference type="NCBIfam" id="TIGR03177">
    <property type="entry name" value="pilus_cpaB"/>
    <property type="match status" value="1"/>
</dbReference>
<evidence type="ECO:0000259" key="1">
    <source>
        <dbReference type="SMART" id="SM00858"/>
    </source>
</evidence>
<sequence>MVLAALGAVVVFVSVLGYTGSVRAEAGVRTEVLVLTRTIPAYTRITENDLRRAQVPKRWSPSTLITNPAQLAGKVAGADLPAGAFLQHGMLVPHPALEPGQRAISIRVDAETGVAGMVQKGMYVDIYATYQVQKGSRQESCAARIVKSALVLQIDQVRSVRDEKNTSVTESIMPITFALDAVDSLKLTREESFANKLRLVLIGGTGRKADGVSLPPVCETIPAR</sequence>
<dbReference type="Pfam" id="PF16976">
    <property type="entry name" value="RcpC"/>
    <property type="match status" value="1"/>
</dbReference>
<dbReference type="Pfam" id="PF08666">
    <property type="entry name" value="SAF"/>
    <property type="match status" value="1"/>
</dbReference>
<evidence type="ECO:0000313" key="3">
    <source>
        <dbReference type="Proteomes" id="UP001596074"/>
    </source>
</evidence>
<dbReference type="RefSeq" id="WP_378281347.1">
    <property type="nucleotide sequence ID" value="NZ_JBHSON010000009.1"/>
</dbReference>
<dbReference type="InterPro" id="IPR013974">
    <property type="entry name" value="SAF"/>
</dbReference>
<dbReference type="Gene3D" id="3.90.1210.10">
    <property type="entry name" value="Antifreeze-like/N-acetylneuraminic acid synthase C-terminal domain"/>
    <property type="match status" value="1"/>
</dbReference>
<proteinExistence type="predicted"/>
<dbReference type="Proteomes" id="UP001596074">
    <property type="component" value="Unassembled WGS sequence"/>
</dbReference>
<comment type="caution">
    <text evidence="2">The sequence shown here is derived from an EMBL/GenBank/DDBJ whole genome shotgun (WGS) entry which is preliminary data.</text>
</comment>
<dbReference type="EMBL" id="JBHSON010000009">
    <property type="protein sequence ID" value="MFC5745639.1"/>
    <property type="molecule type" value="Genomic_DNA"/>
</dbReference>
<feature type="domain" description="SAF" evidence="1">
    <location>
        <begin position="30"/>
        <end position="92"/>
    </location>
</feature>
<protein>
    <submittedName>
        <fullName evidence="2">Flp pilus assembly protein CpaB</fullName>
    </submittedName>
</protein>
<evidence type="ECO:0000313" key="2">
    <source>
        <dbReference type="EMBL" id="MFC5745639.1"/>
    </source>
</evidence>
<dbReference type="CDD" id="cd11614">
    <property type="entry name" value="SAF_CpaB_FlgA_like"/>
    <property type="match status" value="1"/>
</dbReference>